<dbReference type="Gene3D" id="1.10.287.950">
    <property type="entry name" value="Methyl-accepting chemotaxis protein"/>
    <property type="match status" value="1"/>
</dbReference>
<organism evidence="4 5">
    <name type="scientific">Paenibacillus gansuensis</name>
    <dbReference type="NCBI Taxonomy" id="306542"/>
    <lineage>
        <taxon>Bacteria</taxon>
        <taxon>Bacillati</taxon>
        <taxon>Bacillota</taxon>
        <taxon>Bacilli</taxon>
        <taxon>Bacillales</taxon>
        <taxon>Paenibacillaceae</taxon>
        <taxon>Paenibacillus</taxon>
    </lineage>
</organism>
<sequence length="338" mass="38049">MIAVDEHRAAQLEYMGITEEHLSLLKSQRALFERIADRVVDELYDHIQKRPALAQMISEHSSIERLKQTQRWYFMSLTEGRIDEEFISKRLYIGRVHSRIGLRTDWYLGTYMVYLDTATSALQQELPEGGWLPIVHALTKLFNFDSQLVLEAYEEDEKQIVQRMADQKSEMLTTINSAVEGLVSMMVQLNGSSQTVAATAMQTAELQEQAHQRVEGLHSQISEIESMGTVMKQISEQTHLIGLNAAIEAARAGEAGRGFEVVANEIRKLANHSKNSLEIIQEKLAGITEVLNEVMSGSQETVRISQDQAASSEELSSFVQMIESLTSDLQKMNDTQAS</sequence>
<evidence type="ECO:0000313" key="4">
    <source>
        <dbReference type="EMBL" id="MFD2615457.1"/>
    </source>
</evidence>
<dbReference type="PROSITE" id="PS50111">
    <property type="entry name" value="CHEMOTAXIS_TRANSDUC_2"/>
    <property type="match status" value="1"/>
</dbReference>
<comment type="caution">
    <text evidence="4">The sequence shown here is derived from an EMBL/GenBank/DDBJ whole genome shotgun (WGS) entry which is preliminary data.</text>
</comment>
<accession>A0ABW5PM73</accession>
<dbReference type="InterPro" id="IPR009050">
    <property type="entry name" value="Globin-like_sf"/>
</dbReference>
<dbReference type="PANTHER" id="PTHR32089:SF112">
    <property type="entry name" value="LYSOZYME-LIKE PROTEIN-RELATED"/>
    <property type="match status" value="1"/>
</dbReference>
<dbReference type="Gene3D" id="1.10.490.10">
    <property type="entry name" value="Globins"/>
    <property type="match status" value="1"/>
</dbReference>
<proteinExistence type="predicted"/>
<dbReference type="SUPFAM" id="SSF46458">
    <property type="entry name" value="Globin-like"/>
    <property type="match status" value="1"/>
</dbReference>
<dbReference type="Pfam" id="PF11563">
    <property type="entry name" value="Protoglobin"/>
    <property type="match status" value="1"/>
</dbReference>
<dbReference type="EMBL" id="JBHUME010000019">
    <property type="protein sequence ID" value="MFD2615457.1"/>
    <property type="molecule type" value="Genomic_DNA"/>
</dbReference>
<reference evidence="5" key="1">
    <citation type="journal article" date="2019" name="Int. J. Syst. Evol. Microbiol.">
        <title>The Global Catalogue of Microorganisms (GCM) 10K type strain sequencing project: providing services to taxonomists for standard genome sequencing and annotation.</title>
        <authorList>
            <consortium name="The Broad Institute Genomics Platform"/>
            <consortium name="The Broad Institute Genome Sequencing Center for Infectious Disease"/>
            <person name="Wu L."/>
            <person name="Ma J."/>
        </authorList>
    </citation>
    <scope>NUCLEOTIDE SEQUENCE [LARGE SCALE GENOMIC DNA]</scope>
    <source>
        <strain evidence="5">KCTC 3950</strain>
    </source>
</reference>
<evidence type="ECO:0000256" key="2">
    <source>
        <dbReference type="PROSITE-ProRule" id="PRU00284"/>
    </source>
</evidence>
<evidence type="ECO:0000256" key="1">
    <source>
        <dbReference type="ARBA" id="ARBA00023224"/>
    </source>
</evidence>
<protein>
    <submittedName>
        <fullName evidence="4">Protoglobin domain-containing protein</fullName>
    </submittedName>
</protein>
<dbReference type="CDD" id="cd01068">
    <property type="entry name" value="globin_sensor"/>
    <property type="match status" value="1"/>
</dbReference>
<keyword evidence="1 2" id="KW-0807">Transducer</keyword>
<name>A0ABW5PM73_9BACL</name>
<dbReference type="Pfam" id="PF00015">
    <property type="entry name" value="MCPsignal"/>
    <property type="match status" value="1"/>
</dbReference>
<dbReference type="PANTHER" id="PTHR32089">
    <property type="entry name" value="METHYL-ACCEPTING CHEMOTAXIS PROTEIN MCPB"/>
    <property type="match status" value="1"/>
</dbReference>
<dbReference type="InterPro" id="IPR004089">
    <property type="entry name" value="MCPsignal_dom"/>
</dbReference>
<dbReference type="Proteomes" id="UP001597541">
    <property type="component" value="Unassembled WGS sequence"/>
</dbReference>
<evidence type="ECO:0000259" key="3">
    <source>
        <dbReference type="PROSITE" id="PS50111"/>
    </source>
</evidence>
<dbReference type="RefSeq" id="WP_377607354.1">
    <property type="nucleotide sequence ID" value="NZ_JBHUME010000019.1"/>
</dbReference>
<gene>
    <name evidence="4" type="ORF">ACFSUF_23920</name>
</gene>
<dbReference type="InterPro" id="IPR039379">
    <property type="entry name" value="Protoglobin_sensor_dom"/>
</dbReference>
<dbReference type="InterPro" id="IPR044398">
    <property type="entry name" value="Globin-sensor_dom"/>
</dbReference>
<feature type="domain" description="Methyl-accepting transducer" evidence="3">
    <location>
        <begin position="166"/>
        <end position="338"/>
    </location>
</feature>
<dbReference type="SMART" id="SM00283">
    <property type="entry name" value="MA"/>
    <property type="match status" value="1"/>
</dbReference>
<dbReference type="InterPro" id="IPR012292">
    <property type="entry name" value="Globin/Proto"/>
</dbReference>
<keyword evidence="5" id="KW-1185">Reference proteome</keyword>
<dbReference type="SUPFAM" id="SSF58104">
    <property type="entry name" value="Methyl-accepting chemotaxis protein (MCP) signaling domain"/>
    <property type="match status" value="1"/>
</dbReference>
<evidence type="ECO:0000313" key="5">
    <source>
        <dbReference type="Proteomes" id="UP001597541"/>
    </source>
</evidence>